<evidence type="ECO:0000313" key="3">
    <source>
        <dbReference type="Proteomes" id="UP000198412"/>
    </source>
</evidence>
<dbReference type="InterPro" id="IPR026341">
    <property type="entry name" value="T9SS_type_B"/>
</dbReference>
<dbReference type="InterPro" id="IPR016187">
    <property type="entry name" value="CTDL_fold"/>
</dbReference>
<sequence length="1295" mass="142635">MWFIRTKLYKFLLLVFLLSCITNYTWSQSKPPQINAIGNSFFCPSTEQQIVTSFSISNPDNIEITKLFIQISEGYISSQDRLKLNGSHPVSATFNISEGKLTLSSSKTGSEAVADLENAVKDVYFTSSNSVPGEKKFSFTINEKNYLPSTGHYYEYISAAGITWSNAKIAAQTKDYYGLIGYLATITSLEEAQLAGEQATGQGWIGGSDDDVEGTWKWVTGPEAGKSFWIGGINGTTNGTDISPPFAYWSSNEPNDWPNSGIQGEENYAHVYDNGRWNDYPNSNSSISGYIVEYGGMSGDPVVDFGINETTLKVAEITNLIAPAPICGSGKATISATSNTGFVLWFDALTGGTNLGGGDTYISPSPISTSTSYYALASSDGICETGVRTKIDVIVNVIPTITNISEDTLCENGIGTLSATASAGEINWYTSLTGGSALFTGSNFTTPVLNNTTTYYVDATDNGCVTTVRKPITVTVVHLDAPTTAKPEQHFCDIENATLTNLSINGTAILWYANATSTTALTSSEDLKNNTTYFASQTINGCESAARLAIKVFIYEMPETIDPIEKIGVCDSNSFGTDTDGIEFFNLTQRESSILNGKNAANFNIYYYSDAALSVEITNTSNYKNTTIGGPQTIYFKIENKNLTKCSVTSSFEIEVYKLPVIINSEVTLEQCDNDETNDGFSVFNLNEANELISADYQNETFKFYRDAAYTNLIEDPIAYENPSVINSSVFVKIKTINNCERFAKINLKVGATQIPSDFHLEYYLCEDYPSNDQDGSTTFNFSDAEQKLIDTKPLFSSQEVRISYFESLEDALSEINAIPDISNYKNTTPWEQEIYIRIDSDDVNACLGLNHVITLYVEPLPVANPVTIDRQCDDDQDGLFPFDVSTIEETVRNEQTDITISYFDEAGNSLPSPLPNPFLTKSQVITIKVENSTSTISPACFDETTLEFIVNDAPEIYPVIIEPLCDDGEDTTDGFSSFDTSTIETKLLGGQTSMEVFYFDSNNNPLPSPLPNPFITKTQVISVEIQNPINPTCSISTTLNFVVNPLPSFEVLPEQILCLNTPPTVLEPINPDGNYTYEWFDSNGSIVSNQTSYPTFEGGFFTVIATSNLGCESLPRTIFVEKSDVANIDLDDLTIVDDSNNNTITINDANNNLGDDDYEYSLNDEFGPFQDEPYFDNVPAGLHILYVRDTDNCGTVPLEVSIIGYPKFFTPNNDGKNDTWNIIGISSEYYPNSLLNIFDRFGKLVAQINPNMNGWDGFYNNKELPSTDYWFTVELTDKTGKSRSKQGHFSLIRR</sequence>
<dbReference type="CDD" id="cd03603">
    <property type="entry name" value="CLECT_VCBS"/>
    <property type="match status" value="1"/>
</dbReference>
<dbReference type="Proteomes" id="UP000198412">
    <property type="component" value="Unassembled WGS sequence"/>
</dbReference>
<dbReference type="Gene3D" id="3.10.100.10">
    <property type="entry name" value="Mannose-Binding Protein A, subunit A"/>
    <property type="match status" value="1"/>
</dbReference>
<dbReference type="InterPro" id="IPR044023">
    <property type="entry name" value="Ig_7"/>
</dbReference>
<dbReference type="PROSITE" id="PS50041">
    <property type="entry name" value="C_TYPE_LECTIN_2"/>
    <property type="match status" value="1"/>
</dbReference>
<dbReference type="NCBIfam" id="TIGR04131">
    <property type="entry name" value="Bac_Flav_CTERM"/>
    <property type="match status" value="1"/>
</dbReference>
<dbReference type="SUPFAM" id="SSF56436">
    <property type="entry name" value="C-type lectin-like"/>
    <property type="match status" value="1"/>
</dbReference>
<dbReference type="RefSeq" id="WP_089377893.1">
    <property type="nucleotide sequence ID" value="NZ_FZNX01000002.1"/>
</dbReference>
<dbReference type="EMBL" id="FZNX01000002">
    <property type="protein sequence ID" value="SNR54022.1"/>
    <property type="molecule type" value="Genomic_DNA"/>
</dbReference>
<dbReference type="OrthoDB" id="9765926at2"/>
<reference evidence="3" key="1">
    <citation type="submission" date="2017-06" db="EMBL/GenBank/DDBJ databases">
        <authorList>
            <person name="Varghese N."/>
            <person name="Submissions S."/>
        </authorList>
    </citation>
    <scope>NUCLEOTIDE SEQUENCE [LARGE SCALE GENOMIC DNA]</scope>
    <source>
        <strain evidence="3">DSM 27993</strain>
    </source>
</reference>
<evidence type="ECO:0000259" key="1">
    <source>
        <dbReference type="PROSITE" id="PS50041"/>
    </source>
</evidence>
<dbReference type="InterPro" id="IPR001304">
    <property type="entry name" value="C-type_lectin-like"/>
</dbReference>
<evidence type="ECO:0000313" key="2">
    <source>
        <dbReference type="EMBL" id="SNR54022.1"/>
    </source>
</evidence>
<gene>
    <name evidence="2" type="ORF">SAMN04488111_1586</name>
</gene>
<proteinExistence type="predicted"/>
<dbReference type="Pfam" id="PF13585">
    <property type="entry name" value="CHU_C"/>
    <property type="match status" value="1"/>
</dbReference>
<accession>A0A238X5W3</accession>
<protein>
    <submittedName>
        <fullName evidence="2">Gliding motility-associated C-terminal domain-containing protein</fullName>
    </submittedName>
</protein>
<organism evidence="2 3">
    <name type="scientific">Lutibacter flavus</name>
    <dbReference type="NCBI Taxonomy" id="691689"/>
    <lineage>
        <taxon>Bacteria</taxon>
        <taxon>Pseudomonadati</taxon>
        <taxon>Bacteroidota</taxon>
        <taxon>Flavobacteriia</taxon>
        <taxon>Flavobacteriales</taxon>
        <taxon>Flavobacteriaceae</taxon>
        <taxon>Lutibacter</taxon>
    </lineage>
</organism>
<dbReference type="InterPro" id="IPR016186">
    <property type="entry name" value="C-type_lectin-like/link_sf"/>
</dbReference>
<feature type="domain" description="C-type lectin" evidence="1">
    <location>
        <begin position="149"/>
        <end position="279"/>
    </location>
</feature>
<name>A0A238X5W3_9FLAO</name>
<dbReference type="Pfam" id="PF19081">
    <property type="entry name" value="Ig_7"/>
    <property type="match status" value="3"/>
</dbReference>
<dbReference type="InterPro" id="IPR034007">
    <property type="entry name" value="CTLD_bac"/>
</dbReference>
<keyword evidence="3" id="KW-1185">Reference proteome</keyword>